<dbReference type="Proteomes" id="UP000268321">
    <property type="component" value="Unassembled WGS sequence"/>
</dbReference>
<sequence>MRSLFTYPISQTPWLIVITENAGHYYFNKESRVSVWQISETGIKDFASRVDFNELAILFGKANGFGFPEETNRDRKRRKHQGNQFREIEAPVDDKAPSESNTESELQEIINNVDEQTRSGIDLGYSSSDESEDQREKNTDSNGDNNEDVTSDVNAGLDLGLESDDYTNTGDFEKEHHNQEQFLLLLDEFSTEISVYDPWFVVQEEFMPKFVHRPEYFGVDEELREELYNKWKSECGQEAFFVSNTKDGDLPKYPTPRLLFYQFLQNYKSDVKKYYYSEFQKAHGSELQNFLSGTAFANPEETYRKLRVKLNDFTEFEKTTKANMRKKPQADNGPTNLKVSHVQDFLVKAEGVQDKGPLFVDTTKTPFDQWMQICNHFDLPAQVVHHPTNFVLGDEKRLQCYKERFIE</sequence>
<evidence type="ECO:0000256" key="1">
    <source>
        <dbReference type="SAM" id="MobiDB-lite"/>
    </source>
</evidence>
<dbReference type="OrthoDB" id="4023202at2759"/>
<reference evidence="3" key="1">
    <citation type="journal article" date="2018" name="Nat. Microbiol.">
        <title>Leveraging single-cell genomics to expand the fungal tree of life.</title>
        <authorList>
            <person name="Ahrendt S.R."/>
            <person name="Quandt C.A."/>
            <person name="Ciobanu D."/>
            <person name="Clum A."/>
            <person name="Salamov A."/>
            <person name="Andreopoulos B."/>
            <person name="Cheng J.F."/>
            <person name="Woyke T."/>
            <person name="Pelin A."/>
            <person name="Henrissat B."/>
            <person name="Reynolds N.K."/>
            <person name="Benny G.L."/>
            <person name="Smith M.E."/>
            <person name="James T.Y."/>
            <person name="Grigoriev I.V."/>
        </authorList>
    </citation>
    <scope>NUCLEOTIDE SEQUENCE [LARGE SCALE GENOMIC DNA]</scope>
    <source>
        <strain evidence="3">Baker2002</strain>
    </source>
</reference>
<dbReference type="SUPFAM" id="SSF81698">
    <property type="entry name" value="FF domain"/>
    <property type="match status" value="1"/>
</dbReference>
<name>A0A4P9ZBF2_9ASCO</name>
<dbReference type="InterPro" id="IPR036517">
    <property type="entry name" value="FF_domain_sf"/>
</dbReference>
<proteinExistence type="predicted"/>
<gene>
    <name evidence="2" type="ORF">METBISCDRAFT_18785</name>
</gene>
<evidence type="ECO:0000313" key="3">
    <source>
        <dbReference type="Proteomes" id="UP000268321"/>
    </source>
</evidence>
<organism evidence="2 3">
    <name type="scientific">Metschnikowia bicuspidata</name>
    <dbReference type="NCBI Taxonomy" id="27322"/>
    <lineage>
        <taxon>Eukaryota</taxon>
        <taxon>Fungi</taxon>
        <taxon>Dikarya</taxon>
        <taxon>Ascomycota</taxon>
        <taxon>Saccharomycotina</taxon>
        <taxon>Pichiomycetes</taxon>
        <taxon>Metschnikowiaceae</taxon>
        <taxon>Metschnikowia</taxon>
    </lineage>
</organism>
<feature type="region of interest" description="Disordered" evidence="1">
    <location>
        <begin position="68"/>
        <end position="170"/>
    </location>
</feature>
<dbReference type="Gene3D" id="1.10.10.440">
    <property type="entry name" value="FF domain"/>
    <property type="match status" value="1"/>
</dbReference>
<protein>
    <submittedName>
        <fullName evidence="2">Uncharacterized protein</fullName>
    </submittedName>
</protein>
<dbReference type="AlphaFoldDB" id="A0A4P9ZBF2"/>
<feature type="compositionally biased region" description="Basic and acidic residues" evidence="1">
    <location>
        <begin position="86"/>
        <end position="97"/>
    </location>
</feature>
<dbReference type="EMBL" id="ML004491">
    <property type="protein sequence ID" value="RKP29381.1"/>
    <property type="molecule type" value="Genomic_DNA"/>
</dbReference>
<evidence type="ECO:0000313" key="2">
    <source>
        <dbReference type="EMBL" id="RKP29381.1"/>
    </source>
</evidence>
<accession>A0A4P9ZBF2</accession>
<keyword evidence="3" id="KW-1185">Reference proteome</keyword>
<feature type="compositionally biased region" description="Polar residues" evidence="1">
    <location>
        <begin position="98"/>
        <end position="114"/>
    </location>
</feature>